<dbReference type="InterPro" id="IPR004365">
    <property type="entry name" value="NA-bd_OB_tRNA"/>
</dbReference>
<dbReference type="EMBL" id="QGMY01000007">
    <property type="protein sequence ID" value="PWR72167.1"/>
    <property type="molecule type" value="Genomic_DNA"/>
</dbReference>
<dbReference type="Gene3D" id="2.40.50.140">
    <property type="entry name" value="Nucleic acid-binding proteins"/>
    <property type="match status" value="3"/>
</dbReference>
<dbReference type="GeneID" id="97547966"/>
<name>A0A2V2N7G7_9EURY</name>
<keyword evidence="4" id="KW-1185">Reference proteome</keyword>
<dbReference type="GO" id="GO:0000724">
    <property type="term" value="P:double-strand break repair via homologous recombination"/>
    <property type="evidence" value="ECO:0007669"/>
    <property type="project" value="TreeGrafter"/>
</dbReference>
<evidence type="ECO:0000259" key="2">
    <source>
        <dbReference type="Pfam" id="PF01336"/>
    </source>
</evidence>
<reference evidence="3 4" key="1">
    <citation type="submission" date="2018-05" db="EMBL/GenBank/DDBJ databases">
        <title>Draft genome of Methanospirillum lacunae Ki8-1.</title>
        <authorList>
            <person name="Dueholm M.S."/>
            <person name="Nielsen P.H."/>
            <person name="Bakmann L.F."/>
            <person name="Otzen D.E."/>
        </authorList>
    </citation>
    <scope>NUCLEOTIDE SEQUENCE [LARGE SCALE GENOMIC DNA]</scope>
    <source>
        <strain evidence="3 4">Ki8-1</strain>
    </source>
</reference>
<dbReference type="Pfam" id="PF01336">
    <property type="entry name" value="tRNA_anti-codon"/>
    <property type="match status" value="1"/>
</dbReference>
<sequence>MVRYHYALVDDLISREEFDRRIEKKIEACGNLADEVAAALLVVRDLGRSHVKIKGLRGRSSLFCFYAKILAYSEVKEFDRADGNKGLVARVTVADETGQTDLVFWDEQAAAISESFEAGEVVEVIGRHGKSLKEIQPLNLRKTHVEINCDMNPKEQRQPERKDIDLMFISLQPAKTFTRKDGTTGEMVSGIVGDAGGTARLLCWDAVMLSGLTPGMAVHAGGVLEKEGDFGGREIVIDENTQISPVVQMPEIPYIPLGEVKPDQTVTVSGHFVQVLPPRPFTRRDGTSSWVRNVRISDETATLPVVLWDDEASRTFLTGEKVIIYHVPARVGRTGETELSVGRGSCLIIVPEGGERISIDGTIIESPEGKVIDNGVQAFLIEGSYQHGTEIILHGIMSGKRLFIEGDEKTGISLEIVQTDLKQFLESLESA</sequence>
<dbReference type="AlphaFoldDB" id="A0A2V2N7G7"/>
<dbReference type="SUPFAM" id="SSF50249">
    <property type="entry name" value="Nucleic acid-binding proteins"/>
    <property type="match status" value="3"/>
</dbReference>
<proteinExistence type="predicted"/>
<evidence type="ECO:0000256" key="1">
    <source>
        <dbReference type="ARBA" id="ARBA00023125"/>
    </source>
</evidence>
<dbReference type="GO" id="GO:0003677">
    <property type="term" value="F:DNA binding"/>
    <property type="evidence" value="ECO:0007669"/>
    <property type="project" value="UniProtKB-KW"/>
</dbReference>
<dbReference type="GO" id="GO:0010212">
    <property type="term" value="P:response to ionizing radiation"/>
    <property type="evidence" value="ECO:0007669"/>
    <property type="project" value="TreeGrafter"/>
</dbReference>
<comment type="caution">
    <text evidence="3">The sequence shown here is derived from an EMBL/GenBank/DDBJ whole genome shotgun (WGS) entry which is preliminary data.</text>
</comment>
<evidence type="ECO:0000313" key="4">
    <source>
        <dbReference type="Proteomes" id="UP000245657"/>
    </source>
</evidence>
<dbReference type="PANTHER" id="PTHR13356:SF0">
    <property type="entry name" value="SOSS COMPLEX SUBUNIT B HOMOLOG"/>
    <property type="match status" value="1"/>
</dbReference>
<protein>
    <submittedName>
        <fullName evidence="3">Nucleic acid-binding protein</fullName>
    </submittedName>
</protein>
<dbReference type="CDD" id="cd04491">
    <property type="entry name" value="SoSSB_OBF"/>
    <property type="match status" value="1"/>
</dbReference>
<dbReference type="InterPro" id="IPR051231">
    <property type="entry name" value="SOSS-B"/>
</dbReference>
<dbReference type="OrthoDB" id="6262at2157"/>
<dbReference type="Proteomes" id="UP000245657">
    <property type="component" value="Unassembled WGS sequence"/>
</dbReference>
<gene>
    <name evidence="3" type="ORF">DK846_09260</name>
</gene>
<dbReference type="RefSeq" id="WP_109968656.1">
    <property type="nucleotide sequence ID" value="NZ_CP176093.1"/>
</dbReference>
<evidence type="ECO:0000313" key="3">
    <source>
        <dbReference type="EMBL" id="PWR72167.1"/>
    </source>
</evidence>
<accession>A0A2V2N7G7</accession>
<keyword evidence="1" id="KW-0238">DNA-binding</keyword>
<organism evidence="3 4">
    <name type="scientific">Methanospirillum lacunae</name>
    <dbReference type="NCBI Taxonomy" id="668570"/>
    <lineage>
        <taxon>Archaea</taxon>
        <taxon>Methanobacteriati</taxon>
        <taxon>Methanobacteriota</taxon>
        <taxon>Stenosarchaea group</taxon>
        <taxon>Methanomicrobia</taxon>
        <taxon>Methanomicrobiales</taxon>
        <taxon>Methanospirillaceae</taxon>
        <taxon>Methanospirillum</taxon>
    </lineage>
</organism>
<dbReference type="InterPro" id="IPR012340">
    <property type="entry name" value="NA-bd_OB-fold"/>
</dbReference>
<dbReference type="PANTHER" id="PTHR13356">
    <property type="entry name" value="OB FOLD NUCLEIC ACID BINDING PROTEIN-RELATED"/>
    <property type="match status" value="1"/>
</dbReference>
<feature type="domain" description="OB" evidence="2">
    <location>
        <begin position="83"/>
        <end position="131"/>
    </location>
</feature>